<feature type="signal peptide" evidence="1">
    <location>
        <begin position="1"/>
        <end position="18"/>
    </location>
</feature>
<reference evidence="2" key="1">
    <citation type="submission" date="2021-12" db="EMBL/GenBank/DDBJ databases">
        <authorList>
            <person name="Rodrigo-Torres L."/>
            <person name="Arahal R. D."/>
            <person name="Lucena T."/>
        </authorList>
    </citation>
    <scope>NUCLEOTIDE SEQUENCE</scope>
    <source>
        <strain evidence="2">CECT 8226</strain>
    </source>
</reference>
<sequence>MKTLLTLLLMLVFMPVQGTSAEWQHHPLSSQTGLTLFQAATPSDGFTHYKGVTLSLAESESVTPKAPKSKTRFSEEVVAIVNYYRHAYVQRKDLESESDSLEQPYSHPKSAAFTDSTRLNVARWKQTSHHFHYSRSHRISGWKETNALYVALNSQFFS</sequence>
<keyword evidence="1" id="KW-0732">Signal</keyword>
<feature type="chain" id="PRO_5047321963" evidence="1">
    <location>
        <begin position="19"/>
        <end position="158"/>
    </location>
</feature>
<dbReference type="RefSeq" id="WP_237483826.1">
    <property type="nucleotide sequence ID" value="NZ_CAKLCM010000002.1"/>
</dbReference>
<evidence type="ECO:0000256" key="1">
    <source>
        <dbReference type="SAM" id="SignalP"/>
    </source>
</evidence>
<organism evidence="2 3">
    <name type="scientific">Vibrio hippocampi</name>
    <dbReference type="NCBI Taxonomy" id="654686"/>
    <lineage>
        <taxon>Bacteria</taxon>
        <taxon>Pseudomonadati</taxon>
        <taxon>Pseudomonadota</taxon>
        <taxon>Gammaproteobacteria</taxon>
        <taxon>Vibrionales</taxon>
        <taxon>Vibrionaceae</taxon>
        <taxon>Vibrio</taxon>
    </lineage>
</organism>
<proteinExistence type="predicted"/>
<dbReference type="Proteomes" id="UP000838160">
    <property type="component" value="Unassembled WGS sequence"/>
</dbReference>
<comment type="caution">
    <text evidence="2">The sequence shown here is derived from an EMBL/GenBank/DDBJ whole genome shotgun (WGS) entry which is preliminary data.</text>
</comment>
<dbReference type="EMBL" id="CAKLCM010000002">
    <property type="protein sequence ID" value="CAH0525130.1"/>
    <property type="molecule type" value="Genomic_DNA"/>
</dbReference>
<name>A0ABN8DDT0_9VIBR</name>
<gene>
    <name evidence="2" type="ORF">VHP8226_00796</name>
</gene>
<keyword evidence="3" id="KW-1185">Reference proteome</keyword>
<evidence type="ECO:0000313" key="2">
    <source>
        <dbReference type="EMBL" id="CAH0525130.1"/>
    </source>
</evidence>
<protein>
    <submittedName>
        <fullName evidence="2">Uncharacterized protein</fullName>
    </submittedName>
</protein>
<accession>A0ABN8DDT0</accession>
<evidence type="ECO:0000313" key="3">
    <source>
        <dbReference type="Proteomes" id="UP000838160"/>
    </source>
</evidence>